<dbReference type="InterPro" id="IPR036396">
    <property type="entry name" value="Cyt_P450_sf"/>
</dbReference>
<dbReference type="InterPro" id="IPR001128">
    <property type="entry name" value="Cyt_P450"/>
</dbReference>
<name>Q1D5F0_MYXXD</name>
<evidence type="ECO:0000313" key="7">
    <source>
        <dbReference type="Proteomes" id="UP000002402"/>
    </source>
</evidence>
<dbReference type="PRINTS" id="PR00463">
    <property type="entry name" value="EP450I"/>
</dbReference>
<dbReference type="Pfam" id="PF00067">
    <property type="entry name" value="p450"/>
    <property type="match status" value="1"/>
</dbReference>
<feature type="region of interest" description="Disordered" evidence="5">
    <location>
        <begin position="1"/>
        <end position="33"/>
    </location>
</feature>
<keyword evidence="3 4" id="KW-0349">Heme</keyword>
<accession>Q1D5F0</accession>
<evidence type="ECO:0000256" key="4">
    <source>
        <dbReference type="RuleBase" id="RU000461"/>
    </source>
</evidence>
<dbReference type="InterPro" id="IPR017972">
    <property type="entry name" value="Cyt_P450_CS"/>
</dbReference>
<evidence type="ECO:0000256" key="1">
    <source>
        <dbReference type="ARBA" id="ARBA00001971"/>
    </source>
</evidence>
<dbReference type="STRING" id="246197.MXAN_3943"/>
<dbReference type="PRINTS" id="PR00385">
    <property type="entry name" value="P450"/>
</dbReference>
<dbReference type="KEGG" id="mxa:MXAN_3943"/>
<keyword evidence="7" id="KW-1185">Reference proteome</keyword>
<dbReference type="PANTHER" id="PTHR24305">
    <property type="entry name" value="CYTOCHROME P450"/>
    <property type="match status" value="1"/>
</dbReference>
<evidence type="ECO:0000256" key="3">
    <source>
        <dbReference type="PIRSR" id="PIRSR602401-1"/>
    </source>
</evidence>
<keyword evidence="3 4" id="KW-0408">Iron</keyword>
<dbReference type="GO" id="GO:0016705">
    <property type="term" value="F:oxidoreductase activity, acting on paired donors, with incorporation or reduction of molecular oxygen"/>
    <property type="evidence" value="ECO:0007669"/>
    <property type="project" value="InterPro"/>
</dbReference>
<keyword evidence="4" id="KW-0503">Monooxygenase</keyword>
<dbReference type="HOGENOM" id="CLU_001570_5_1_7"/>
<dbReference type="InterPro" id="IPR050121">
    <property type="entry name" value="Cytochrome_P450_monoxygenase"/>
</dbReference>
<dbReference type="eggNOG" id="COG2124">
    <property type="taxonomic scope" value="Bacteria"/>
</dbReference>
<organism evidence="6 7">
    <name type="scientific">Myxococcus xanthus (strain DK1622)</name>
    <dbReference type="NCBI Taxonomy" id="246197"/>
    <lineage>
        <taxon>Bacteria</taxon>
        <taxon>Pseudomonadati</taxon>
        <taxon>Myxococcota</taxon>
        <taxon>Myxococcia</taxon>
        <taxon>Myxococcales</taxon>
        <taxon>Cystobacterineae</taxon>
        <taxon>Myxococcaceae</taxon>
        <taxon>Myxococcus</taxon>
    </lineage>
</organism>
<keyword evidence="3 4" id="KW-0479">Metal-binding</keyword>
<reference evidence="6 7" key="1">
    <citation type="journal article" date="2006" name="Proc. Natl. Acad. Sci. U.S.A.">
        <title>Evolution of sensory complexity recorded in a myxobacterial genome.</title>
        <authorList>
            <person name="Goldman B.S."/>
            <person name="Nierman W.C."/>
            <person name="Kaiser D."/>
            <person name="Slater S.C."/>
            <person name="Durkin A.S."/>
            <person name="Eisen J.A."/>
            <person name="Ronning C.M."/>
            <person name="Barbazuk W.B."/>
            <person name="Blanchard M."/>
            <person name="Field C."/>
            <person name="Halling C."/>
            <person name="Hinkle G."/>
            <person name="Iartchuk O."/>
            <person name="Kim H.S."/>
            <person name="Mackenzie C."/>
            <person name="Madupu R."/>
            <person name="Miller N."/>
            <person name="Shvartsbeyn A."/>
            <person name="Sullivan S.A."/>
            <person name="Vaudin M."/>
            <person name="Wiegand R."/>
            <person name="Kaplan H.B."/>
        </authorList>
    </citation>
    <scope>NUCLEOTIDE SEQUENCE [LARGE SCALE GENOMIC DNA]</scope>
    <source>
        <strain evidence="7">DK1622</strain>
    </source>
</reference>
<proteinExistence type="inferred from homology"/>
<dbReference type="GO" id="GO:0004497">
    <property type="term" value="F:monooxygenase activity"/>
    <property type="evidence" value="ECO:0007669"/>
    <property type="project" value="UniProtKB-KW"/>
</dbReference>
<dbReference type="EMBL" id="CP000113">
    <property type="protein sequence ID" value="ABF86324.1"/>
    <property type="molecule type" value="Genomic_DNA"/>
</dbReference>
<comment type="cofactor">
    <cofactor evidence="1 3">
        <name>heme</name>
        <dbReference type="ChEBI" id="CHEBI:30413"/>
    </cofactor>
</comment>
<dbReference type="SUPFAM" id="SSF48264">
    <property type="entry name" value="Cytochrome P450"/>
    <property type="match status" value="1"/>
</dbReference>
<dbReference type="AlphaFoldDB" id="Q1D5F0"/>
<dbReference type="EnsemblBacteria" id="ABF86324">
    <property type="protein sequence ID" value="ABF86324"/>
    <property type="gene ID" value="MXAN_3943"/>
</dbReference>
<dbReference type="GO" id="GO:0020037">
    <property type="term" value="F:heme binding"/>
    <property type="evidence" value="ECO:0007669"/>
    <property type="project" value="InterPro"/>
</dbReference>
<keyword evidence="4" id="KW-0560">Oxidoreductase</keyword>
<dbReference type="Proteomes" id="UP000002402">
    <property type="component" value="Chromosome"/>
</dbReference>
<evidence type="ECO:0000256" key="5">
    <source>
        <dbReference type="SAM" id="MobiDB-lite"/>
    </source>
</evidence>
<sequence length="487" mass="54276">MCGRPPGQGLEFMGTSEPVEPDHALSKPPPVAPVGAQALPRGPAMPGIAQLMMLFLRPTEFLDRCAARYGDTFTLKIPGTPPFIQTSDPALIEVIFKGDPDLFLGGKANNGLKPVVGENSLLVLDGKRHRRDRKLIMPTFLGERMHAYGSVIRDIVNAALDRWPVGKPFAVHEETQQIMLEVILRVIFGLEDARTIAQFRHHVHQVLKLALFLFPNGEGKPAAEGFARAVGKAFPSLDVFASLKAIDDIIYQEIQDRRSQDISGRQDVLSLMMQSHYDDGSVMTPQELRDELMTLLMAGHETSATIAAWCVYHLCRHPDAMGKLREEIAAHTVDGVLPLAKINELKFLDAVVKETMRITPVFSLVARVLKEPQTIGGTTYPANVVLSPNIYGTHHRADLWGDPKVFRPERFLEERVNPFHYFPFGGGIRKCIGTSFAYYEMKIFVSETVRRMRFDTRPGYHAKVVRRSNTLAPSQGVPIIVESRLPS</sequence>
<dbReference type="PANTHER" id="PTHR24305:SF166">
    <property type="entry name" value="CYTOCHROME P450 12A4, MITOCHONDRIAL-RELATED"/>
    <property type="match status" value="1"/>
</dbReference>
<dbReference type="CDD" id="cd11053">
    <property type="entry name" value="CYP110-like"/>
    <property type="match status" value="1"/>
</dbReference>
<gene>
    <name evidence="6" type="ordered locus">MXAN_3943</name>
</gene>
<dbReference type="InterPro" id="IPR002401">
    <property type="entry name" value="Cyt_P450_E_grp-I"/>
</dbReference>
<feature type="binding site" description="axial binding residue" evidence="3">
    <location>
        <position position="431"/>
    </location>
    <ligand>
        <name>heme</name>
        <dbReference type="ChEBI" id="CHEBI:30413"/>
    </ligand>
    <ligandPart>
        <name>Fe</name>
        <dbReference type="ChEBI" id="CHEBI:18248"/>
    </ligandPart>
</feature>
<protein>
    <submittedName>
        <fullName evidence="6">Cytochrome P450 family protein</fullName>
    </submittedName>
</protein>
<dbReference type="GO" id="GO:0005506">
    <property type="term" value="F:iron ion binding"/>
    <property type="evidence" value="ECO:0007669"/>
    <property type="project" value="InterPro"/>
</dbReference>
<evidence type="ECO:0000313" key="6">
    <source>
        <dbReference type="EMBL" id="ABF86324.1"/>
    </source>
</evidence>
<evidence type="ECO:0000256" key="2">
    <source>
        <dbReference type="ARBA" id="ARBA00010617"/>
    </source>
</evidence>
<comment type="similarity">
    <text evidence="2 4">Belongs to the cytochrome P450 family.</text>
</comment>
<dbReference type="PROSITE" id="PS00086">
    <property type="entry name" value="CYTOCHROME_P450"/>
    <property type="match status" value="1"/>
</dbReference>
<dbReference type="Gene3D" id="1.10.630.10">
    <property type="entry name" value="Cytochrome P450"/>
    <property type="match status" value="1"/>
</dbReference>